<dbReference type="Gene3D" id="1.10.287.210">
    <property type="match status" value="1"/>
</dbReference>
<proteinExistence type="predicted"/>
<dbReference type="Proteomes" id="UP000053760">
    <property type="component" value="Unassembled WGS sequence"/>
</dbReference>
<protein>
    <submittedName>
        <fullName evidence="1">Uncharacterized protein</fullName>
    </submittedName>
</protein>
<dbReference type="SUPFAM" id="SSF58069">
    <property type="entry name" value="Virus ectodomain"/>
    <property type="match status" value="1"/>
</dbReference>
<dbReference type="AlphaFoldDB" id="A0A091FLD7"/>
<organism evidence="1 2">
    <name type="scientific">Cuculus canorus</name>
    <name type="common">Common cuckoo</name>
    <dbReference type="NCBI Taxonomy" id="55661"/>
    <lineage>
        <taxon>Eukaryota</taxon>
        <taxon>Metazoa</taxon>
        <taxon>Chordata</taxon>
        <taxon>Craniata</taxon>
        <taxon>Vertebrata</taxon>
        <taxon>Euteleostomi</taxon>
        <taxon>Archelosauria</taxon>
        <taxon>Archosauria</taxon>
        <taxon>Dinosauria</taxon>
        <taxon>Saurischia</taxon>
        <taxon>Theropoda</taxon>
        <taxon>Coelurosauria</taxon>
        <taxon>Aves</taxon>
        <taxon>Neognathae</taxon>
        <taxon>Neoaves</taxon>
        <taxon>Otidimorphae</taxon>
        <taxon>Cuculiformes</taxon>
        <taxon>Cuculidae</taxon>
        <taxon>Cuculus</taxon>
    </lineage>
</organism>
<reference evidence="1 2" key="1">
    <citation type="submission" date="2014-04" db="EMBL/GenBank/DDBJ databases">
        <title>Genome evolution of avian class.</title>
        <authorList>
            <person name="Zhang G."/>
            <person name="Li C."/>
        </authorList>
    </citation>
    <scope>NUCLEOTIDE SEQUENCE [LARGE SCALE GENOMIC DNA]</scope>
    <source>
        <strain evidence="1">BGI_N303</strain>
    </source>
</reference>
<name>A0A091FLD7_CUCCA</name>
<evidence type="ECO:0000313" key="2">
    <source>
        <dbReference type="Proteomes" id="UP000053760"/>
    </source>
</evidence>
<feature type="non-terminal residue" evidence="1">
    <location>
        <position position="40"/>
    </location>
</feature>
<keyword evidence="2" id="KW-1185">Reference proteome</keyword>
<feature type="non-terminal residue" evidence="1">
    <location>
        <position position="1"/>
    </location>
</feature>
<accession>A0A091FLD7</accession>
<gene>
    <name evidence="1" type="ORF">N303_04452</name>
</gene>
<sequence length="40" mass="4449">AAIDFLLLAQGHGCEEIEGTCCMNLSDHSELIFKQLQELK</sequence>
<evidence type="ECO:0000313" key="1">
    <source>
        <dbReference type="EMBL" id="KFO71285.1"/>
    </source>
</evidence>
<dbReference type="EMBL" id="KL447254">
    <property type="protein sequence ID" value="KFO71285.1"/>
    <property type="molecule type" value="Genomic_DNA"/>
</dbReference>